<dbReference type="PROSITE" id="PS51257">
    <property type="entry name" value="PROKAR_LIPOPROTEIN"/>
    <property type="match status" value="1"/>
</dbReference>
<sequence length="285" mass="34529">MKKILAVLFSVFILAGCSTTFAYKNIDWLIYWYLDDFIDFTDEQEETFDTYLQKWLAWHKANEMPKYLAHINQLVDEISTKQLSIARMEYHRQKTREHWERARDYIAPDLVELAPMLSDKQIEDMFTAFEKELKDEEKDYKKLRDKPPEKRKKDWVKKYKKRISKWLGSLTEEQKNYIENSYDSILPSRQLWIDYNRRYQGELKKTFEEQADKMVFSERLHALLVEPEVYRSEALNQAFERNSQANMVMLQTLLVLSTDKQQKRLVNEIDDYRQDLIDLMAWSRD</sequence>
<dbReference type="InterPro" id="IPR016875">
    <property type="entry name" value="UCP028200"/>
</dbReference>
<keyword evidence="1" id="KW-0449">Lipoprotein</keyword>
<reference evidence="2" key="1">
    <citation type="journal article" date="2019" name="Int. J. Syst. Evol. Microbiol.">
        <title>The Global Catalogue of Microorganisms (GCM) 10K type strain sequencing project: providing services to taxonomists for standard genome sequencing and annotation.</title>
        <authorList>
            <consortium name="The Broad Institute Genomics Platform"/>
            <consortium name="The Broad Institute Genome Sequencing Center for Infectious Disease"/>
            <person name="Wu L."/>
            <person name="Ma J."/>
        </authorList>
    </citation>
    <scope>NUCLEOTIDE SEQUENCE [LARGE SCALE GENOMIC DNA]</scope>
    <source>
        <strain evidence="2">KCTC 52473</strain>
    </source>
</reference>
<dbReference type="PIRSF" id="PIRSF028200">
    <property type="entry name" value="UCP028200"/>
    <property type="match status" value="1"/>
</dbReference>
<gene>
    <name evidence="1" type="ORF">ACFOHL_00470</name>
</gene>
<dbReference type="RefSeq" id="WP_376918231.1">
    <property type="nucleotide sequence ID" value="NZ_JBHRSW010000004.1"/>
</dbReference>
<evidence type="ECO:0000313" key="1">
    <source>
        <dbReference type="EMBL" id="MFC3120088.1"/>
    </source>
</evidence>
<evidence type="ECO:0000313" key="2">
    <source>
        <dbReference type="Proteomes" id="UP001595478"/>
    </source>
</evidence>
<protein>
    <submittedName>
        <fullName evidence="1">DUF6279 family lipoprotein</fullName>
    </submittedName>
</protein>
<organism evidence="1 2">
    <name type="scientific">Agaribacter flavus</name>
    <dbReference type="NCBI Taxonomy" id="1902781"/>
    <lineage>
        <taxon>Bacteria</taxon>
        <taxon>Pseudomonadati</taxon>
        <taxon>Pseudomonadota</taxon>
        <taxon>Gammaproteobacteria</taxon>
        <taxon>Alteromonadales</taxon>
        <taxon>Alteromonadaceae</taxon>
        <taxon>Agaribacter</taxon>
    </lineage>
</organism>
<comment type="caution">
    <text evidence="1">The sequence shown here is derived from an EMBL/GenBank/DDBJ whole genome shotgun (WGS) entry which is preliminary data.</text>
</comment>
<keyword evidence="2" id="KW-1185">Reference proteome</keyword>
<proteinExistence type="predicted"/>
<dbReference type="Pfam" id="PF19795">
    <property type="entry name" value="DUF6279"/>
    <property type="match status" value="1"/>
</dbReference>
<dbReference type="Proteomes" id="UP001595478">
    <property type="component" value="Unassembled WGS sequence"/>
</dbReference>
<accession>A0ABV7FJW1</accession>
<name>A0ABV7FJW1_9ALTE</name>
<dbReference type="EMBL" id="JBHRSW010000004">
    <property type="protein sequence ID" value="MFC3120088.1"/>
    <property type="molecule type" value="Genomic_DNA"/>
</dbReference>